<name>A0ABP9LDH9_9RHOB</name>
<feature type="domain" description="DUF6473" evidence="1">
    <location>
        <begin position="1"/>
        <end position="272"/>
    </location>
</feature>
<reference evidence="3" key="1">
    <citation type="journal article" date="2019" name="Int. J. Syst. Evol. Microbiol.">
        <title>The Global Catalogue of Microorganisms (GCM) 10K type strain sequencing project: providing services to taxonomists for standard genome sequencing and annotation.</title>
        <authorList>
            <consortium name="The Broad Institute Genomics Platform"/>
            <consortium name="The Broad Institute Genome Sequencing Center for Infectious Disease"/>
            <person name="Wu L."/>
            <person name="Ma J."/>
        </authorList>
    </citation>
    <scope>NUCLEOTIDE SEQUENCE [LARGE SCALE GENOMIC DNA]</scope>
    <source>
        <strain evidence="3">JCM 18015</strain>
    </source>
</reference>
<accession>A0ABP9LDH9</accession>
<comment type="caution">
    <text evidence="2">The sequence shown here is derived from an EMBL/GenBank/DDBJ whole genome shotgun (WGS) entry which is preliminary data.</text>
</comment>
<protein>
    <submittedName>
        <fullName evidence="2">DUF6473 family protein</fullName>
    </submittedName>
</protein>
<evidence type="ECO:0000313" key="3">
    <source>
        <dbReference type="Proteomes" id="UP001499910"/>
    </source>
</evidence>
<organism evidence="2 3">
    <name type="scientific">[Roseibacterium] beibuensis</name>
    <dbReference type="NCBI Taxonomy" id="1193142"/>
    <lineage>
        <taxon>Bacteria</taxon>
        <taxon>Pseudomonadati</taxon>
        <taxon>Pseudomonadota</taxon>
        <taxon>Alphaproteobacteria</taxon>
        <taxon>Rhodobacterales</taxon>
        <taxon>Roseobacteraceae</taxon>
        <taxon>Roseicyclus</taxon>
    </lineage>
</organism>
<dbReference type="Proteomes" id="UP001499910">
    <property type="component" value="Unassembled WGS sequence"/>
</dbReference>
<dbReference type="Pfam" id="PF20078">
    <property type="entry name" value="DUF6473"/>
    <property type="match status" value="1"/>
</dbReference>
<sequence>MSFVHRGYMPLDYQPVVYPGSVLRFRGPAVDLSRPYILCLGGAETFGRFIHAPYAEEMSRQLGQQVVNMGVIGAGMDVMMNDGAIQRAMRGASAVVLQVTGAQNMTNRFYSVHPRRNDRFLKASSILSTIYRDVDFTEFHFTRHLLTHLKSRSRDRFAILREELQVAWRARMAKFLSESSVPVHLLWLSNRLPGEDRAQRGLGMEPLFLTQAMLDDVAHLARSVTVAVRPPAASRNPTRGMFFAAREEAAARVLPGPEVHRDAARALATHLSADGAMKNPAQANRRGA</sequence>
<dbReference type="InterPro" id="IPR045524">
    <property type="entry name" value="DUF6473"/>
</dbReference>
<gene>
    <name evidence="2" type="ORF">GCM10023209_20720</name>
</gene>
<keyword evidence="3" id="KW-1185">Reference proteome</keyword>
<dbReference type="EMBL" id="BAABHW010000002">
    <property type="protein sequence ID" value="GAA5074036.1"/>
    <property type="molecule type" value="Genomic_DNA"/>
</dbReference>
<evidence type="ECO:0000313" key="2">
    <source>
        <dbReference type="EMBL" id="GAA5074036.1"/>
    </source>
</evidence>
<proteinExistence type="predicted"/>
<dbReference type="RefSeq" id="WP_259554043.1">
    <property type="nucleotide sequence ID" value="NZ_BAABHW010000002.1"/>
</dbReference>
<evidence type="ECO:0000259" key="1">
    <source>
        <dbReference type="Pfam" id="PF20078"/>
    </source>
</evidence>